<dbReference type="GO" id="GO:0003700">
    <property type="term" value="F:DNA-binding transcription factor activity"/>
    <property type="evidence" value="ECO:0007669"/>
    <property type="project" value="TreeGrafter"/>
</dbReference>
<evidence type="ECO:0000256" key="3">
    <source>
        <dbReference type="ARBA" id="ARBA00023163"/>
    </source>
</evidence>
<dbReference type="Pfam" id="PF00027">
    <property type="entry name" value="cNMP_binding"/>
    <property type="match status" value="1"/>
</dbReference>
<dbReference type="KEGG" id="ceu:A7L45_01155"/>
<sequence length="231" mass="25956">MDNLVNNLKHCILFKGLTSLELQNLIISINYSISDNSKNSDDYHTSIVALEGDICDSLGIVIEGELEVQKHYASGKIVTLAKLNKGKIFGEAIAFSETNIYPATIISSICSTILYISKKDVISMCSSYPIVLNNFMQLLSSKILLLNRKIKELSFETLRQKISNYLLSQYEVQKNLDLVLPISRKNLAEHLGVQRPSLSRELVNMKNDGLIDFNKNLFQIKDLSGIEDILI</sequence>
<dbReference type="OrthoDB" id="3176638at2"/>
<feature type="domain" description="HTH crp-type" evidence="5">
    <location>
        <begin position="156"/>
        <end position="224"/>
    </location>
</feature>
<dbReference type="InterPro" id="IPR036390">
    <property type="entry name" value="WH_DNA-bd_sf"/>
</dbReference>
<dbReference type="PROSITE" id="PS50042">
    <property type="entry name" value="CNMP_BINDING_3"/>
    <property type="match status" value="1"/>
</dbReference>
<evidence type="ECO:0000256" key="2">
    <source>
        <dbReference type="ARBA" id="ARBA00023125"/>
    </source>
</evidence>
<dbReference type="SMART" id="SM00100">
    <property type="entry name" value="cNMP"/>
    <property type="match status" value="1"/>
</dbReference>
<dbReference type="AlphaFoldDB" id="A0A1J0GBQ6"/>
<dbReference type="Proteomes" id="UP000182569">
    <property type="component" value="Chromosome"/>
</dbReference>
<dbReference type="PANTHER" id="PTHR24567:SF58">
    <property type="entry name" value="CYCLIC AMP-BINDING REGULATORY PROTEIN"/>
    <property type="match status" value="1"/>
</dbReference>
<dbReference type="RefSeq" id="WP_071611073.1">
    <property type="nucleotide sequence ID" value="NZ_CP015756.1"/>
</dbReference>
<keyword evidence="7" id="KW-1185">Reference proteome</keyword>
<dbReference type="InterPro" id="IPR000595">
    <property type="entry name" value="cNMP-bd_dom"/>
</dbReference>
<dbReference type="PANTHER" id="PTHR24567">
    <property type="entry name" value="CRP FAMILY TRANSCRIPTIONAL REGULATORY PROTEIN"/>
    <property type="match status" value="1"/>
</dbReference>
<gene>
    <name evidence="6" type="ORF">A7L45_01155</name>
</gene>
<dbReference type="InterPro" id="IPR050397">
    <property type="entry name" value="Env_Response_Regulators"/>
</dbReference>
<dbReference type="InterPro" id="IPR012318">
    <property type="entry name" value="HTH_CRP"/>
</dbReference>
<evidence type="ECO:0000259" key="4">
    <source>
        <dbReference type="PROSITE" id="PS50042"/>
    </source>
</evidence>
<dbReference type="InterPro" id="IPR014710">
    <property type="entry name" value="RmlC-like_jellyroll"/>
</dbReference>
<dbReference type="SUPFAM" id="SSF51206">
    <property type="entry name" value="cAMP-binding domain-like"/>
    <property type="match status" value="1"/>
</dbReference>
<dbReference type="STRING" id="1552.A7L45_01155"/>
<keyword evidence="3" id="KW-0804">Transcription</keyword>
<dbReference type="InterPro" id="IPR018490">
    <property type="entry name" value="cNMP-bd_dom_sf"/>
</dbReference>
<accession>A0A1J0GBQ6</accession>
<evidence type="ECO:0000259" key="5">
    <source>
        <dbReference type="PROSITE" id="PS51063"/>
    </source>
</evidence>
<keyword evidence="1" id="KW-0805">Transcription regulation</keyword>
<feature type="domain" description="Cyclic nucleotide-binding" evidence="4">
    <location>
        <begin position="13"/>
        <end position="119"/>
    </location>
</feature>
<evidence type="ECO:0000313" key="6">
    <source>
        <dbReference type="EMBL" id="APC38777.1"/>
    </source>
</evidence>
<dbReference type="PROSITE" id="PS51063">
    <property type="entry name" value="HTH_CRP_2"/>
    <property type="match status" value="1"/>
</dbReference>
<organism evidence="6 7">
    <name type="scientific">Clostridium estertheticum subsp. estertheticum</name>
    <dbReference type="NCBI Taxonomy" id="1552"/>
    <lineage>
        <taxon>Bacteria</taxon>
        <taxon>Bacillati</taxon>
        <taxon>Bacillota</taxon>
        <taxon>Clostridia</taxon>
        <taxon>Eubacteriales</taxon>
        <taxon>Clostridiaceae</taxon>
        <taxon>Clostridium</taxon>
    </lineage>
</organism>
<dbReference type="GO" id="GO:0005829">
    <property type="term" value="C:cytosol"/>
    <property type="evidence" value="ECO:0007669"/>
    <property type="project" value="TreeGrafter"/>
</dbReference>
<name>A0A1J0GBQ6_9CLOT</name>
<dbReference type="GO" id="GO:0003677">
    <property type="term" value="F:DNA binding"/>
    <property type="evidence" value="ECO:0007669"/>
    <property type="project" value="UniProtKB-KW"/>
</dbReference>
<reference evidence="7" key="1">
    <citation type="journal article" date="2016" name="Front. Microbiol.">
        <title>Complete Genome Sequence of Clostridium estertheticum DSM 8809, a Microbe Identified in Spoiled Vacuum Packed Beef.</title>
        <authorList>
            <person name="Yu Z."/>
            <person name="Gunn L."/>
            <person name="Brennan E."/>
            <person name="Reid R."/>
            <person name="Wall P.G."/>
            <person name="Gaora O.P."/>
            <person name="Hurley D."/>
            <person name="Bolton D."/>
            <person name="Fanning S."/>
        </authorList>
    </citation>
    <scope>NUCLEOTIDE SEQUENCE [LARGE SCALE GENOMIC DNA]</scope>
    <source>
        <strain evidence="7">DSM 8809</strain>
    </source>
</reference>
<evidence type="ECO:0008006" key="8">
    <source>
        <dbReference type="Google" id="ProtNLM"/>
    </source>
</evidence>
<proteinExistence type="predicted"/>
<keyword evidence="2" id="KW-0238">DNA-binding</keyword>
<dbReference type="SUPFAM" id="SSF46785">
    <property type="entry name" value="Winged helix' DNA-binding domain"/>
    <property type="match status" value="1"/>
</dbReference>
<evidence type="ECO:0000256" key="1">
    <source>
        <dbReference type="ARBA" id="ARBA00023015"/>
    </source>
</evidence>
<dbReference type="CDD" id="cd00038">
    <property type="entry name" value="CAP_ED"/>
    <property type="match status" value="1"/>
</dbReference>
<evidence type="ECO:0000313" key="7">
    <source>
        <dbReference type="Proteomes" id="UP000182569"/>
    </source>
</evidence>
<dbReference type="EMBL" id="CP015756">
    <property type="protein sequence ID" value="APC38777.1"/>
    <property type="molecule type" value="Genomic_DNA"/>
</dbReference>
<dbReference type="Pfam" id="PF13545">
    <property type="entry name" value="HTH_Crp_2"/>
    <property type="match status" value="1"/>
</dbReference>
<dbReference type="Gene3D" id="2.60.120.10">
    <property type="entry name" value="Jelly Rolls"/>
    <property type="match status" value="1"/>
</dbReference>
<protein>
    <recommendedName>
        <fullName evidence="8">Crp/Fnr family transcriptional regulator</fullName>
    </recommendedName>
</protein>